<dbReference type="KEGG" id="dfc:DFI_15425"/>
<dbReference type="SUPFAM" id="SSF49785">
    <property type="entry name" value="Galactose-binding domain-like"/>
    <property type="match status" value="1"/>
</dbReference>
<dbReference type="RefSeq" id="WP_027463704.1">
    <property type="nucleotide sequence ID" value="NZ_CP021082.1"/>
</dbReference>
<accession>A0A221T0Z1</accession>
<evidence type="ECO:0000259" key="2">
    <source>
        <dbReference type="Pfam" id="PF02836"/>
    </source>
</evidence>
<keyword evidence="3" id="KW-0614">Plasmid</keyword>
<proteinExistence type="predicted"/>
<dbReference type="PANTHER" id="PTHR42732">
    <property type="entry name" value="BETA-GALACTOSIDASE"/>
    <property type="match status" value="1"/>
</dbReference>
<gene>
    <name evidence="3" type="ORF">DFI_15425</name>
</gene>
<dbReference type="AlphaFoldDB" id="A0A221T0Z1"/>
<dbReference type="Gene3D" id="3.20.20.80">
    <property type="entry name" value="Glycosidases"/>
    <property type="match status" value="1"/>
</dbReference>
<dbReference type="EMBL" id="CP021082">
    <property type="protein sequence ID" value="ASN82565.1"/>
    <property type="molecule type" value="Genomic_DNA"/>
</dbReference>
<geneLocation type="plasmid" evidence="4">
    <name>pdfi1</name>
</geneLocation>
<dbReference type="SUPFAM" id="SSF51445">
    <property type="entry name" value="(Trans)glycosidases"/>
    <property type="match status" value="1"/>
</dbReference>
<dbReference type="Pfam" id="PF02836">
    <property type="entry name" value="Glyco_hydro_2_C"/>
    <property type="match status" value="1"/>
</dbReference>
<reference evidence="3 4" key="1">
    <citation type="submission" date="2017-05" db="EMBL/GenBank/DDBJ databases">
        <title>The complete genome sequence of Deinococcus ficus isolated from the rhizosphere of the Ficus religiosa L. in Taiwan.</title>
        <authorList>
            <person name="Wu K.-M."/>
            <person name="Liao T.-L."/>
            <person name="Liu Y.-M."/>
            <person name="Young C.-C."/>
            <person name="Tsai S.-F."/>
        </authorList>
    </citation>
    <scope>NUCLEOTIDE SEQUENCE [LARGE SCALE GENOMIC DNA]</scope>
    <source>
        <strain evidence="3 4">CC-FR2-10</strain>
        <plasmid evidence="4">pdfi1</plasmid>
    </source>
</reference>
<dbReference type="InterPro" id="IPR017853">
    <property type="entry name" value="GH"/>
</dbReference>
<keyword evidence="4" id="KW-1185">Reference proteome</keyword>
<dbReference type="InterPro" id="IPR008979">
    <property type="entry name" value="Galactose-bd-like_sf"/>
</dbReference>
<dbReference type="GO" id="GO:0005975">
    <property type="term" value="P:carbohydrate metabolic process"/>
    <property type="evidence" value="ECO:0007669"/>
    <property type="project" value="InterPro"/>
</dbReference>
<dbReference type="SUPFAM" id="SSF49303">
    <property type="entry name" value="beta-Galactosidase/glucuronidase domain"/>
    <property type="match status" value="1"/>
</dbReference>
<dbReference type="InterPro" id="IPR006103">
    <property type="entry name" value="Glyco_hydro_2_cat"/>
</dbReference>
<keyword evidence="3" id="KW-0378">Hydrolase</keyword>
<dbReference type="Gene3D" id="2.60.120.260">
    <property type="entry name" value="Galactose-binding domain-like"/>
    <property type="match status" value="1"/>
</dbReference>
<evidence type="ECO:0000256" key="1">
    <source>
        <dbReference type="SAM" id="MobiDB-lite"/>
    </source>
</evidence>
<sequence>MHLSTHPEPLLERAKWRSLDGQWNFAFDDDGVWQHPEDVQFDRVIQVPYAPESVRSGIHDTGFHPVVWYRLDLHLQADEHVTPHGADGRLIVHFGAVDWRASVWADGALVATHEGGHTPFTADITRQASRAQAEQRPVRLVVRAEDDPQDLSKPRGKQDWQREPHSIWYPRTTGIWQTVWLEHVPVSYLRRLKLAGDMEGWRVALEADVAGRWQEGMELRVVLKKGEQVLARDRYELQRPDIARVVPLPDPGIDDFRNDLLWSPNHPVLISATVQLLSESGAVIDEVRSYTALRSVGVRGGRFMLNGRPWYLKMVLDQGYWPDSLMTATDEELRRDVELTRELGFDGARKHQKIESPRYLYWCDVFGLMVWEEMPSAYRFTPEAVRRLSREWEEVIERDISHPCIVAWVPLNESWGVPNLPTNPAHRDYVQGLYYLTRTLDPSRPVIGNDGWEHVATDIVTVHDYAADPQVLQSRYGTLAQTATTLEGLDPADRAVLLPGFKPAEHPVMLSEFGGIAYFPEGIPAGSAWGYSTVDSEESFIDAHLYLMAAVHACKGLSGFCFTQLTDTFQERNGLLNPDRTPKADLRTLARSNQGLRPQRDTGLDPNLNPAGYGDLWHERHGEVVPGDD</sequence>
<protein>
    <submittedName>
        <fullName evidence="3">Glycoside hydrolase family 2</fullName>
    </submittedName>
</protein>
<dbReference type="GO" id="GO:0004553">
    <property type="term" value="F:hydrolase activity, hydrolyzing O-glycosyl compounds"/>
    <property type="evidence" value="ECO:0007669"/>
    <property type="project" value="InterPro"/>
</dbReference>
<dbReference type="Proteomes" id="UP000259030">
    <property type="component" value="Plasmid pDFI1"/>
</dbReference>
<evidence type="ECO:0000313" key="4">
    <source>
        <dbReference type="Proteomes" id="UP000259030"/>
    </source>
</evidence>
<name>A0A221T0Z1_9DEIO</name>
<feature type="domain" description="Glycoside hydrolase family 2 catalytic" evidence="2">
    <location>
        <begin position="296"/>
        <end position="514"/>
    </location>
</feature>
<dbReference type="InterPro" id="IPR036156">
    <property type="entry name" value="Beta-gal/glucu_dom_sf"/>
</dbReference>
<dbReference type="PANTHER" id="PTHR42732:SF3">
    <property type="entry name" value="HYDROLASE"/>
    <property type="match status" value="1"/>
</dbReference>
<dbReference type="InterPro" id="IPR051913">
    <property type="entry name" value="GH2_Domain-Containing"/>
</dbReference>
<feature type="region of interest" description="Disordered" evidence="1">
    <location>
        <begin position="590"/>
        <end position="629"/>
    </location>
</feature>
<dbReference type="STRING" id="317577.GCA_000419625_03117"/>
<organism evidence="3 4">
    <name type="scientific">Deinococcus ficus</name>
    <dbReference type="NCBI Taxonomy" id="317577"/>
    <lineage>
        <taxon>Bacteria</taxon>
        <taxon>Thermotogati</taxon>
        <taxon>Deinococcota</taxon>
        <taxon>Deinococci</taxon>
        <taxon>Deinococcales</taxon>
        <taxon>Deinococcaceae</taxon>
        <taxon>Deinococcus</taxon>
    </lineage>
</organism>
<evidence type="ECO:0000313" key="3">
    <source>
        <dbReference type="EMBL" id="ASN82565.1"/>
    </source>
</evidence>